<dbReference type="Proteomes" id="UP000263486">
    <property type="component" value="Unassembled WGS sequence"/>
</dbReference>
<keyword evidence="2" id="KW-1185">Reference proteome</keyword>
<evidence type="ECO:0000313" key="2">
    <source>
        <dbReference type="Proteomes" id="UP000263486"/>
    </source>
</evidence>
<comment type="caution">
    <text evidence="1">The sequence shown here is derived from an EMBL/GenBank/DDBJ whole genome shotgun (WGS) entry which is preliminary data.</text>
</comment>
<organism evidence="1 2">
    <name type="scientific">Psychrilyobacter piezotolerans</name>
    <dbReference type="NCBI Taxonomy" id="2293438"/>
    <lineage>
        <taxon>Bacteria</taxon>
        <taxon>Fusobacteriati</taxon>
        <taxon>Fusobacteriota</taxon>
        <taxon>Fusobacteriia</taxon>
        <taxon>Fusobacteriales</taxon>
        <taxon>Fusobacteriaceae</taxon>
        <taxon>Psychrilyobacter</taxon>
    </lineage>
</organism>
<dbReference type="RefSeq" id="WP_114643201.1">
    <property type="nucleotide sequence ID" value="NZ_JAACIO010000017.1"/>
</dbReference>
<sequence>MNETTYNQSDIENKNIKLEINMKLRDVRLLSRYLEDELIVGIGSILSQLEDSEADKNNLEHEQMTAFYNGVYDIFNEMAEVVYRGMVEKEKSIIDELKQHGISVEGVIAILAREPNDEERIANIYEAVDDLELEKKEAENLKKLLPPITEKIIDKLEMDIRSLYMPLVIKFVSFLSDTTRSYTKPINEAIFSESALEELLDLDLEALDIFLTKLTKIRVKLGDVEGFIIDDFTIYNNTTLIVHYPIFITNPKEFQRHFSSLDSKDIEVSFEA</sequence>
<name>A0ABX9KEH3_9FUSO</name>
<reference evidence="1 2" key="1">
    <citation type="submission" date="2018-08" db="EMBL/GenBank/DDBJ databases">
        <title>Draft genome sequence of Psychrilyobacter sp. strain SD5 isolated from Black Sea water.</title>
        <authorList>
            <person name="Yadav S."/>
            <person name="Villanueva L."/>
            <person name="Damste J.S.S."/>
        </authorList>
    </citation>
    <scope>NUCLEOTIDE SEQUENCE [LARGE SCALE GENOMIC DNA]</scope>
    <source>
        <strain evidence="1 2">SD5</strain>
    </source>
</reference>
<gene>
    <name evidence="1" type="ORF">DYH56_12440</name>
</gene>
<accession>A0ABX9KEH3</accession>
<protein>
    <submittedName>
        <fullName evidence="1">Uncharacterized protein</fullName>
    </submittedName>
</protein>
<evidence type="ECO:0000313" key="1">
    <source>
        <dbReference type="EMBL" id="REI40064.1"/>
    </source>
</evidence>
<proteinExistence type="predicted"/>
<dbReference type="EMBL" id="QUAJ01000025">
    <property type="protein sequence ID" value="REI40064.1"/>
    <property type="molecule type" value="Genomic_DNA"/>
</dbReference>